<evidence type="ECO:0000313" key="1">
    <source>
        <dbReference type="EMBL" id="MFM9328320.1"/>
    </source>
</evidence>
<sequence length="494" mass="54363">MFKGKQGRGRWGWKRVGGLLAAVCLLLELAGPAAYTARAESAPQKETAAQAAQAQQTLSERDNEEVYAVLAGGNRIRTEREYTVPEQPTVYLTFDDGPSKYTEQVLDILREEEIKATFFVVGQLVPDRKAVVSRIAREGHAIGNHTYNHVYSELYGSFKGFWSQAVKTDNVLEEILGEKPFLLRAPGGTATNFDAFYFYYLEQVGYTVVDWNVDSRDATRQGVPAEEIVAAVKKSPLKHQLTVLMHDGAGHGETVKALPEIIAYYKEQGYAFAALDRSVKPEQFSLARSKWARSYSPDSFAASTALVAASGLERQEKNQQAEQERLLAQQSLRAQEEAAAALAALARQRAEEVPLTVALEPRSTWTLAPGSYSFAHGRFAVPLRGLAERLGAQVAWDETKRIATVRSGLLSVEVDPVQRTITEIRPGHAPAVRYLADVSLTDGEIRIPLRYGAGLLGSSIQSYSLDPSDRNVQLASKSGRPTAILHPFDSWPLV</sequence>
<dbReference type="EMBL" id="JBJURJ010000004">
    <property type="protein sequence ID" value="MFM9328320.1"/>
    <property type="molecule type" value="Genomic_DNA"/>
</dbReference>
<evidence type="ECO:0000313" key="2">
    <source>
        <dbReference type="Proteomes" id="UP001631969"/>
    </source>
</evidence>
<comment type="caution">
    <text evidence="1">The sequence shown here is derived from an EMBL/GenBank/DDBJ whole genome shotgun (WGS) entry which is preliminary data.</text>
</comment>
<reference evidence="1" key="1">
    <citation type="submission" date="2024-12" db="EMBL/GenBank/DDBJ databases">
        <authorList>
            <person name="Wu N."/>
        </authorList>
    </citation>
    <scope>NUCLEOTIDE SEQUENCE</scope>
    <source>
        <strain evidence="1">P15</strain>
    </source>
</reference>
<accession>A0ACC7NV14</accession>
<gene>
    <name evidence="1" type="ORF">ACI1P1_08490</name>
</gene>
<proteinExistence type="predicted"/>
<keyword evidence="2" id="KW-1185">Reference proteome</keyword>
<name>A0ACC7NV14_9BACL</name>
<dbReference type="Proteomes" id="UP001631969">
    <property type="component" value="Unassembled WGS sequence"/>
</dbReference>
<protein>
    <submittedName>
        <fullName evidence="1">Polysaccharide deacetylase family protein</fullName>
    </submittedName>
</protein>
<organism evidence="1 2">
    <name type="scientific">Paenibacillus mesotrionivorans</name>
    <dbReference type="NCBI Taxonomy" id="3160968"/>
    <lineage>
        <taxon>Bacteria</taxon>
        <taxon>Bacillati</taxon>
        <taxon>Bacillota</taxon>
        <taxon>Bacilli</taxon>
        <taxon>Bacillales</taxon>
        <taxon>Paenibacillaceae</taxon>
        <taxon>Paenibacillus</taxon>
    </lineage>
</organism>